<comment type="caution">
    <text evidence="3">The sequence shown here is derived from an EMBL/GenBank/DDBJ whole genome shotgun (WGS) entry which is preliminary data.</text>
</comment>
<dbReference type="InterPro" id="IPR018946">
    <property type="entry name" value="PhoD-like_MPP"/>
</dbReference>
<dbReference type="Pfam" id="PF09423">
    <property type="entry name" value="PhoD"/>
    <property type="match status" value="1"/>
</dbReference>
<evidence type="ECO:0000313" key="4">
    <source>
        <dbReference type="Proteomes" id="UP001165653"/>
    </source>
</evidence>
<dbReference type="Pfam" id="PF16655">
    <property type="entry name" value="PhoD_N"/>
    <property type="match status" value="1"/>
</dbReference>
<dbReference type="InterPro" id="IPR006311">
    <property type="entry name" value="TAT_signal"/>
</dbReference>
<proteinExistence type="predicted"/>
<dbReference type="InterPro" id="IPR038607">
    <property type="entry name" value="PhoD-like_sf"/>
</dbReference>
<dbReference type="CDD" id="cd07389">
    <property type="entry name" value="MPP_PhoD"/>
    <property type="match status" value="1"/>
</dbReference>
<gene>
    <name evidence="3" type="ORF">OJ996_15555</name>
</gene>
<sequence length="532" mass="59369">MNLSSRPLFPLDSPRLKRRSFLGASGSMLVALGASRAWGNAPVAKERPSFQAYPFQLGVASGDPSADGFVLWTRLAPEPLQGGGMPDLPVWVHWRVAEDEAMTKVVAKGKEVASPDWAHSVHVEVTGLRPDRWYWYEFRAGAEISPRGRTRTLESPDRAAAETSMLKMAFASCQHWEAGFFTAYQHMLAENPDIVFHLGDYIYEGRAKEDQIRKHNSAEIVSLTDYRNRHAQYKSDPSLQAMHRNAPWVVTWDDHEFDNNCAGDCSEEKNIDVTAFLARRAAAYQAYYEHMPLRAACVPKGPGMKLYRSVRHGSLVDFHVLDTRQYRTDQPNDDGLKALGTAAMDPNATLLGSVQKEWLLGELGKSRATWNVLAQQVMMARVDRHEGEEERCSMDQWPGYEVERQALLNAFCQMKVSNPIVLTGDIHTHWANELPCIPGQPDSQIAGAEFVCTSITSGGNGKAQPPYMDQLKSENPFVKYHATQRGYVSCTIDKGVWRTDFRTVDFVTRPGAKLHTPASFVVESGKAAVVPA</sequence>
<dbReference type="InterPro" id="IPR029052">
    <property type="entry name" value="Metallo-depent_PP-like"/>
</dbReference>
<dbReference type="EMBL" id="JAPDDR010000008">
    <property type="protein sequence ID" value="MCW1915003.1"/>
    <property type="molecule type" value="Genomic_DNA"/>
</dbReference>
<keyword evidence="4" id="KW-1185">Reference proteome</keyword>
<evidence type="ECO:0000259" key="2">
    <source>
        <dbReference type="Pfam" id="PF16655"/>
    </source>
</evidence>
<feature type="domain" description="PhoD-like phosphatase metallophosphatase" evidence="1">
    <location>
        <begin position="168"/>
        <end position="501"/>
    </location>
</feature>
<dbReference type="PROSITE" id="PS51318">
    <property type="entry name" value="TAT"/>
    <property type="match status" value="1"/>
</dbReference>
<dbReference type="Gene3D" id="2.60.40.380">
    <property type="entry name" value="Purple acid phosphatase-like, N-terminal"/>
    <property type="match status" value="1"/>
</dbReference>
<dbReference type="InterPro" id="IPR032093">
    <property type="entry name" value="PhoD_N"/>
</dbReference>
<dbReference type="InterPro" id="IPR052900">
    <property type="entry name" value="Phospholipid_Metab_Enz"/>
</dbReference>
<evidence type="ECO:0000313" key="3">
    <source>
        <dbReference type="EMBL" id="MCW1915003.1"/>
    </source>
</evidence>
<organism evidence="3 4">
    <name type="scientific">Luteolibacter rhizosphaerae</name>
    <dbReference type="NCBI Taxonomy" id="2989719"/>
    <lineage>
        <taxon>Bacteria</taxon>
        <taxon>Pseudomonadati</taxon>
        <taxon>Verrucomicrobiota</taxon>
        <taxon>Verrucomicrobiia</taxon>
        <taxon>Verrucomicrobiales</taxon>
        <taxon>Verrucomicrobiaceae</taxon>
        <taxon>Luteolibacter</taxon>
    </lineage>
</organism>
<evidence type="ECO:0000259" key="1">
    <source>
        <dbReference type="Pfam" id="PF09423"/>
    </source>
</evidence>
<dbReference type="Gene3D" id="3.60.21.70">
    <property type="entry name" value="PhoD-like phosphatase"/>
    <property type="match status" value="1"/>
</dbReference>
<reference evidence="3" key="1">
    <citation type="submission" date="2022-10" db="EMBL/GenBank/DDBJ databases">
        <title>Luteolibacter sp. GHJ8, whole genome shotgun sequencing project.</title>
        <authorList>
            <person name="Zhao G."/>
            <person name="Shen L."/>
        </authorList>
    </citation>
    <scope>NUCLEOTIDE SEQUENCE</scope>
    <source>
        <strain evidence="3">GHJ8</strain>
    </source>
</reference>
<feature type="domain" description="Phospholipase D N-terminal" evidence="2">
    <location>
        <begin position="57"/>
        <end position="152"/>
    </location>
</feature>
<dbReference type="PANTHER" id="PTHR43606">
    <property type="entry name" value="PHOSPHATASE, PUTATIVE (AFU_ORTHOLOGUE AFUA_6G08710)-RELATED"/>
    <property type="match status" value="1"/>
</dbReference>
<protein>
    <submittedName>
        <fullName evidence="3">Alkaline phosphatase D family protein</fullName>
    </submittedName>
</protein>
<dbReference type="SUPFAM" id="SSF56300">
    <property type="entry name" value="Metallo-dependent phosphatases"/>
    <property type="match status" value="1"/>
</dbReference>
<dbReference type="Proteomes" id="UP001165653">
    <property type="component" value="Unassembled WGS sequence"/>
</dbReference>
<name>A0ABT3G5B7_9BACT</name>
<dbReference type="PANTHER" id="PTHR43606:SF2">
    <property type="entry name" value="ALKALINE PHOSPHATASE FAMILY PROTEIN (AFU_ORTHOLOGUE AFUA_5G03860)"/>
    <property type="match status" value="1"/>
</dbReference>
<accession>A0ABT3G5B7</accession>
<dbReference type="RefSeq" id="WP_264514545.1">
    <property type="nucleotide sequence ID" value="NZ_JAPDDR010000008.1"/>
</dbReference>